<evidence type="ECO:0000313" key="1">
    <source>
        <dbReference type="EMBL" id="PIS17767.1"/>
    </source>
</evidence>
<dbReference type="Proteomes" id="UP000229574">
    <property type="component" value="Unassembled WGS sequence"/>
</dbReference>
<organism evidence="1 2">
    <name type="scientific">Candidatus Collierbacteria bacterium CG09_land_8_20_14_0_10_46_12</name>
    <dbReference type="NCBI Taxonomy" id="1974533"/>
    <lineage>
        <taxon>Bacteria</taxon>
        <taxon>Candidatus Collieribacteriota</taxon>
    </lineage>
</organism>
<protein>
    <submittedName>
        <fullName evidence="1">Uncharacterized protein</fullName>
    </submittedName>
</protein>
<sequence length="64" mass="6869">MITLGDGNYADIGTQVTLTVAQPHDPIFVKGAIGTIVEFRDGNVQIKICGHTRSISAKHLKLHA</sequence>
<gene>
    <name evidence="1" type="ORF">COT54_02935</name>
</gene>
<dbReference type="EMBL" id="PEYY01000115">
    <property type="protein sequence ID" value="PIS17767.1"/>
    <property type="molecule type" value="Genomic_DNA"/>
</dbReference>
<evidence type="ECO:0000313" key="2">
    <source>
        <dbReference type="Proteomes" id="UP000229574"/>
    </source>
</evidence>
<dbReference type="AlphaFoldDB" id="A0A2H0WYS7"/>
<comment type="caution">
    <text evidence="1">The sequence shown here is derived from an EMBL/GenBank/DDBJ whole genome shotgun (WGS) entry which is preliminary data.</text>
</comment>
<reference evidence="2" key="1">
    <citation type="submission" date="2017-09" db="EMBL/GenBank/DDBJ databases">
        <title>Depth-based differentiation of microbial function through sediment-hosted aquifers and enrichment of novel symbionts in the deep terrestrial subsurface.</title>
        <authorList>
            <person name="Probst A.J."/>
            <person name="Ladd B."/>
            <person name="Jarett J.K."/>
            <person name="Geller-Mcgrath D.E."/>
            <person name="Sieber C.M.K."/>
            <person name="Emerson J.B."/>
            <person name="Anantharaman K."/>
            <person name="Thomas B.C."/>
            <person name="Malmstrom R."/>
            <person name="Stieglmeier M."/>
            <person name="Klingl A."/>
            <person name="Woyke T."/>
            <person name="Ryan C.M."/>
            <person name="Banfield J.F."/>
        </authorList>
    </citation>
    <scope>NUCLEOTIDE SEQUENCE [LARGE SCALE GENOMIC DNA]</scope>
</reference>
<proteinExistence type="predicted"/>
<name>A0A2H0WYS7_9BACT</name>
<accession>A0A2H0WYS7</accession>